<accession>A0ACC1SWY8</accession>
<proteinExistence type="predicted"/>
<gene>
    <name evidence="1" type="ORF">NM208_g1260</name>
</gene>
<comment type="caution">
    <text evidence="1">The sequence shown here is derived from an EMBL/GenBank/DDBJ whole genome shotgun (WGS) entry which is preliminary data.</text>
</comment>
<organism evidence="1 2">
    <name type="scientific">Fusarium decemcellulare</name>
    <dbReference type="NCBI Taxonomy" id="57161"/>
    <lineage>
        <taxon>Eukaryota</taxon>
        <taxon>Fungi</taxon>
        <taxon>Dikarya</taxon>
        <taxon>Ascomycota</taxon>
        <taxon>Pezizomycotina</taxon>
        <taxon>Sordariomycetes</taxon>
        <taxon>Hypocreomycetidae</taxon>
        <taxon>Hypocreales</taxon>
        <taxon>Nectriaceae</taxon>
        <taxon>Fusarium</taxon>
        <taxon>Fusarium decemcellulare species complex</taxon>
    </lineage>
</organism>
<sequence>MRFFNAGGLVLTLALSQICYSLKATILADTNRDGTVDVEGDSDTDDKNIWTENRGAIFLANIGDTNQRCSRKITADTADDDLDKCHDASDNTQRNPKYLAHLRTIPNTSLDADAVGSIHVTGQVAADMVRIFAKAGPQWTYVNSNYTFTARELAEGLQLGIDSRDVRRPTWDGKATIHFTIKSGEETATDSVMLRVAPIMTHHHLQQAERVFVTNYSTPMQIRFVSDLEVHVADAGIEDLFYFETDDIWTQDFFEPGYTSMPGPEGPVVLRIMVRSSQNDRPAGRQIFTKLRSDKVGAVQFLSEGGTIDSMGNLETIPPYRHNGKHYPAGRIIMGRAGGQLPNIFPFLQAQEIQDPLELDTGWLLVSHVDEFIQFLPAKSERGWIMMVDDPHAGLEILRKASKEGHGDTRAMSRPHFQSDEGRCLPSGTIDEKLKQENLTALNDAAAGRIKANIDILKRETGITDKEILRVPALFYYDEGTGCNNTAQTTKNAPGKLASRARKVVLSNLEAAERGLKVKRRDIPELQGMIANYPGAINGIVLSDSYYLAPNPWGPIINGTDGLTEAVTEVYTKAMYNVTFMDDWFSHHVGQGEVHCGSNTWRSADHPWW</sequence>
<evidence type="ECO:0000313" key="2">
    <source>
        <dbReference type="Proteomes" id="UP001148629"/>
    </source>
</evidence>
<keyword evidence="2" id="KW-1185">Reference proteome</keyword>
<dbReference type="Proteomes" id="UP001148629">
    <property type="component" value="Unassembled WGS sequence"/>
</dbReference>
<reference evidence="1" key="1">
    <citation type="submission" date="2022-08" db="EMBL/GenBank/DDBJ databases">
        <title>Genome Sequence of Fusarium decemcellulare.</title>
        <authorList>
            <person name="Buettner E."/>
        </authorList>
    </citation>
    <scope>NUCLEOTIDE SEQUENCE</scope>
    <source>
        <strain evidence="1">Babe19</strain>
    </source>
</reference>
<protein>
    <submittedName>
        <fullName evidence="1">Uncharacterized protein</fullName>
    </submittedName>
</protein>
<evidence type="ECO:0000313" key="1">
    <source>
        <dbReference type="EMBL" id="KAJ3547912.1"/>
    </source>
</evidence>
<dbReference type="EMBL" id="JANRMS010000063">
    <property type="protein sequence ID" value="KAJ3547912.1"/>
    <property type="molecule type" value="Genomic_DNA"/>
</dbReference>
<name>A0ACC1SWY8_9HYPO</name>